<proteinExistence type="predicted"/>
<dbReference type="Gene3D" id="3.30.559.30">
    <property type="entry name" value="Nonribosomal peptide synthetase, condensation domain"/>
    <property type="match status" value="4"/>
</dbReference>
<dbReference type="SUPFAM" id="SSF47336">
    <property type="entry name" value="ACP-like"/>
    <property type="match status" value="3"/>
</dbReference>
<feature type="domain" description="Carrier" evidence="5">
    <location>
        <begin position="1520"/>
        <end position="1594"/>
    </location>
</feature>
<dbReference type="SMART" id="SM00823">
    <property type="entry name" value="PKS_PP"/>
    <property type="match status" value="3"/>
</dbReference>
<dbReference type="InterPro" id="IPR000873">
    <property type="entry name" value="AMP-dep_synth/lig_dom"/>
</dbReference>
<dbReference type="InterPro" id="IPR036736">
    <property type="entry name" value="ACP-like_sf"/>
</dbReference>
<dbReference type="InterPro" id="IPR023213">
    <property type="entry name" value="CAT-like_dom_sf"/>
</dbReference>
<dbReference type="GO" id="GO:0043041">
    <property type="term" value="P:amino acid activation for nonribosomal peptide biosynthetic process"/>
    <property type="evidence" value="ECO:0007669"/>
    <property type="project" value="TreeGrafter"/>
</dbReference>
<dbReference type="PANTHER" id="PTHR45527">
    <property type="entry name" value="NONRIBOSOMAL PEPTIDE SYNTHETASE"/>
    <property type="match status" value="1"/>
</dbReference>
<dbReference type="OrthoDB" id="8445630at2"/>
<gene>
    <name evidence="6" type="ORF">AUR04nite_04320</name>
</gene>
<dbReference type="Pfam" id="PF00668">
    <property type="entry name" value="Condensation"/>
    <property type="match status" value="4"/>
</dbReference>
<dbReference type="PROSITE" id="PS00455">
    <property type="entry name" value="AMP_BINDING"/>
    <property type="match status" value="1"/>
</dbReference>
<comment type="caution">
    <text evidence="6">The sequence shown here is derived from an EMBL/GenBank/DDBJ whole genome shotgun (WGS) entry which is preliminary data.</text>
</comment>
<evidence type="ECO:0000256" key="2">
    <source>
        <dbReference type="ARBA" id="ARBA00022450"/>
    </source>
</evidence>
<organism evidence="6 7">
    <name type="scientific">Glutamicibacter uratoxydans</name>
    <name type="common">Arthrobacter uratoxydans</name>
    <dbReference type="NCBI Taxonomy" id="43667"/>
    <lineage>
        <taxon>Bacteria</taxon>
        <taxon>Bacillati</taxon>
        <taxon>Actinomycetota</taxon>
        <taxon>Actinomycetes</taxon>
        <taxon>Micrococcales</taxon>
        <taxon>Micrococcaceae</taxon>
        <taxon>Glutamicibacter</taxon>
    </lineage>
</organism>
<dbReference type="InterPro" id="IPR045851">
    <property type="entry name" value="AMP-bd_C_sf"/>
</dbReference>
<dbReference type="Pfam" id="PF13193">
    <property type="entry name" value="AMP-binding_C"/>
    <property type="match status" value="1"/>
</dbReference>
<dbReference type="PROSITE" id="PS00012">
    <property type="entry name" value="PHOSPHOPANTETHEINE"/>
    <property type="match status" value="2"/>
</dbReference>
<dbReference type="SUPFAM" id="SSF56801">
    <property type="entry name" value="Acetyl-CoA synthetase-like"/>
    <property type="match status" value="1"/>
</dbReference>
<dbReference type="PANTHER" id="PTHR45527:SF1">
    <property type="entry name" value="FATTY ACID SYNTHASE"/>
    <property type="match status" value="1"/>
</dbReference>
<dbReference type="InterPro" id="IPR020845">
    <property type="entry name" value="AMP-binding_CS"/>
</dbReference>
<dbReference type="EMBL" id="BJNY01000002">
    <property type="protein sequence ID" value="GED04900.1"/>
    <property type="molecule type" value="Genomic_DNA"/>
</dbReference>
<feature type="compositionally biased region" description="Low complexity" evidence="4">
    <location>
        <begin position="1499"/>
        <end position="1513"/>
    </location>
</feature>
<dbReference type="GO" id="GO:0003824">
    <property type="term" value="F:catalytic activity"/>
    <property type="evidence" value="ECO:0007669"/>
    <property type="project" value="InterPro"/>
</dbReference>
<dbReference type="GO" id="GO:0005737">
    <property type="term" value="C:cytoplasm"/>
    <property type="evidence" value="ECO:0007669"/>
    <property type="project" value="TreeGrafter"/>
</dbReference>
<dbReference type="Pfam" id="PF00550">
    <property type="entry name" value="PP-binding"/>
    <property type="match status" value="3"/>
</dbReference>
<keyword evidence="7" id="KW-1185">Reference proteome</keyword>
<sequence>MTELTKSTTEQVLWWPTTALQRGLVAHTLIAEDSGHHSDDPYIGQTRIRLDGELRENEARSATLNLLRRVQNLRAGFLVDDTGDPVSFIEPFDESLAQRVFSVGPDAKRLAAADLAEGFNLADPPLLRMALASAGGTEHQLIITAHHTVLDGWSMPLLLGQWLRELAALRGQRPPAQLPAATGDYAEHLRWIAGADKTAAGSFFARTLDHANTGPRPHFISAALTSGAPVRRLHRELLEDTVEQLAATARSRGFTLATALRTAWSVAADFVAGSRGNAFAVPVALRDPAQPDAQNVCGMLTETVLCTAGYQPEDTLATAAASQQEWWNQSLEHQHLGVPGIERALQGETELAWSLLSFEAAGNRPEFGIDGLDAVLESTKDSSHYPINVHVVAGASWSIELEYDERVAQHAAQALADALLRALSTLAAGGEAIARLELMDPEVVSSFESSGRHYEPEQPLLPQLFARQAAATPQAPALICAGDSYSYSQLDELAARAAQRLNGLLDRATGEPILALRLPRGLQMVVAHLAALRTGITLMVLDYQWPQARVQRALQLARPALIWDSEGPRQTGLGQSATPVPGVVEPGHTVGIVFTSGSTGEPKGVAISHRALAALFARQQCELYPHGRTVQVAHTSAFHFDAHWDAFLALFAGHTLHVLSEDEYLDPFALADYVETAQIGYLDFTPTLWNAVISSGAMTRLPEICVAGGENFPPALWSRMAQLARESNASVYNLYGPTEATVDALAASVADSQKPVVGRPVGSTGALVLDSMLRRVAPGTVGELYLAGPQLADGYLARGALTAARFIAHPFASGQRLYRTGDAASWGLDGQLLLLGRTDSQISLHGVRIEPGEIEAFLASQQAVRRAAVHKVTDPRLGERLVVWVVPEQTGRVSDDQLAAQLRDACAQGLPRAMVPAAVVLLEQLPLTGSGKLDLRALPMPDFGVPAPGAPAASSPEAASAELAAVLQAVQRVLSLAQEPTASDRFMALGGDSISAIQLVAALHREGYSSSVQALLAAVNLGQMAAGLQPLESAQDPIPDAGAHKESRLAALGAQRGRALAAQAAAVGCTAVDLWELTPTQLGMVLHHEREADGSFLTTTRWSITAAQAHQLPTAAQVEQALDALAQRHPQLRGILFQHDLPAPQLAIMDRARWQFEALDLRGAADNEAAVRADQQALRAASMDLATGPLVRAKLLRTSDTSWELLVLMHHLLVDGWSTAVLTEELQALLEGGPLAHAAPMTGYLRWLHAVEEDSSELQAQWRNEFAGFGEPTRLQDLIEEGRGTVRATASLEQSAAQELAAVARAAGCTLADAAQAAWATVLAALTGTPDVALGATRSGRDAQVPGIESMVGMFITTAPVRLQPTPGAAAADLFLEARRQNIELARAAHLGMGRIKAALGAEPFDTLLVVENYPDRTPAANSGVQVNAAGGEDGTNYPVCLTVTPGRQLELEVELNGGDPLAAAALAAAVRTALAVLASGIQPQPELLGLEPLRRQLAAPTAPRQAAAPKTQPGHDMAQADQHRTGKAAQAIAQVLALPAVDANKDIFALGADSMAVIALIGALRSRGLVITLAEIYRNPTAAALAAAAADAPDAHALELPDSGKLEPTPAIAWYSELLRRTGADGRGFQQLRVLNVPAELDPAQLEAALNQLAELHPALRLRVDAESATVMDHAKIPLATVDEHAGEEEFVQALRAACQWIDERAGNVAAAVYRRSFSGYGNLALAIHHVAVDIYSWRLLTEDLRRLVEGLPGQQASGSLRAWAAAVNQAAGTLAEDTTLRERWLSVLDAGGNSQVHYTDCAALGSLADTEEIVHTLEPEATERLLALGEGYGMDTVLHAALCAAIRENESVVLEAEGHGRPAGTRFNDARDTVEAGSMTGWFTATWPLRLNGEGQQKGPEAWLRAARAAAASIPADSASYGMLRYLPGPARAALEAAETRARPQLLVNYLGRDALREGPWQPAADAAALESALGLHHRLPATHPVELNAYVSDAADGPRLVLRWQLACPNAAGRALPGAALEALGQLAAIQAPQRTAPGALHDVVGLGTEETSALLAARPSAQAIWPLTGVQQAMAVHAHSAPSDSYLSLAGLELFGTVDLAVLRQALEALGAAHPQLRGTVYWPADGAPVLVPLAEFAAPVTTLHRPGLGLEQREDCAQLARNAQMQQGFDLEHGPLLRVELIDFGEHPVTGEPHSQLIIANHHLLLDGWSIPPLIDELFSHYAHFAKGGAAAAPVHPAGSGYDRFARLVMTRKDQQRIEEWRRRLSAGTAGHVLRHRDAKNTAAPSLMAHTMDAPLHQALVKRVRGASATVADALNAAWALVLGELLQTQHPVYGTVSSGRSIEVPGIATLPGMFIDTLPMAISLEQQNCAELLSSAHAAGGRIIESAGVPLAGITGALGVGTLFDTLLVIENYPQTDDSTEPGAPRIGSIHSQDATEYPLAISASIADTLQIEVEYAAEIPRETAGQILSALVVAVECIALGTELSVLRELLSTRLAPARGALARIQLEHAGAQNADAAAVAAVAGAFAQVLGLPQATGQTDFFAAGGDSMSAMSLLAALRRAGYTATISQVFANPLAAELAAVARKAAGAAKNSTPAPNAKPMITLDGASMASLTNLLKDN</sequence>
<evidence type="ECO:0000256" key="3">
    <source>
        <dbReference type="ARBA" id="ARBA00022553"/>
    </source>
</evidence>
<evidence type="ECO:0000256" key="4">
    <source>
        <dbReference type="SAM" id="MobiDB-lite"/>
    </source>
</evidence>
<dbReference type="GO" id="GO:0044550">
    <property type="term" value="P:secondary metabolite biosynthetic process"/>
    <property type="evidence" value="ECO:0007669"/>
    <property type="project" value="TreeGrafter"/>
</dbReference>
<keyword evidence="3" id="KW-0597">Phosphoprotein</keyword>
<dbReference type="InterPro" id="IPR042099">
    <property type="entry name" value="ANL_N_sf"/>
</dbReference>
<evidence type="ECO:0000259" key="5">
    <source>
        <dbReference type="PROSITE" id="PS50075"/>
    </source>
</evidence>
<dbReference type="GO" id="GO:0008610">
    <property type="term" value="P:lipid biosynthetic process"/>
    <property type="evidence" value="ECO:0007669"/>
    <property type="project" value="UniProtKB-ARBA"/>
</dbReference>
<name>A0A4Y4DMR2_GLUUR</name>
<comment type="cofactor">
    <cofactor evidence="1">
        <name>pantetheine 4'-phosphate</name>
        <dbReference type="ChEBI" id="CHEBI:47942"/>
    </cofactor>
</comment>
<dbReference type="SUPFAM" id="SSF52777">
    <property type="entry name" value="CoA-dependent acyltransferases"/>
    <property type="match status" value="8"/>
</dbReference>
<dbReference type="Gene3D" id="3.30.559.10">
    <property type="entry name" value="Chloramphenicol acetyltransferase-like domain"/>
    <property type="match status" value="4"/>
</dbReference>
<dbReference type="Gene3D" id="1.10.1200.10">
    <property type="entry name" value="ACP-like"/>
    <property type="match status" value="2"/>
</dbReference>
<dbReference type="Pfam" id="PF00501">
    <property type="entry name" value="AMP-binding"/>
    <property type="match status" value="1"/>
</dbReference>
<dbReference type="InterPro" id="IPR009081">
    <property type="entry name" value="PP-bd_ACP"/>
</dbReference>
<evidence type="ECO:0000313" key="6">
    <source>
        <dbReference type="EMBL" id="GED04900.1"/>
    </source>
</evidence>
<reference evidence="6 7" key="1">
    <citation type="submission" date="2019-06" db="EMBL/GenBank/DDBJ databases">
        <title>Whole genome shotgun sequence of Glutamicibacter uratoxydans NBRC 15515.</title>
        <authorList>
            <person name="Hosoyama A."/>
            <person name="Uohara A."/>
            <person name="Ohji S."/>
            <person name="Ichikawa N."/>
        </authorList>
    </citation>
    <scope>NUCLEOTIDE SEQUENCE [LARGE SCALE GENOMIC DNA]</scope>
    <source>
        <strain evidence="6 7">NBRC 15515</strain>
    </source>
</reference>
<dbReference type="Proteomes" id="UP000316612">
    <property type="component" value="Unassembled WGS sequence"/>
</dbReference>
<feature type="domain" description="Carrier" evidence="5">
    <location>
        <begin position="957"/>
        <end position="1032"/>
    </location>
</feature>
<dbReference type="InterPro" id="IPR029058">
    <property type="entry name" value="AB_hydrolase_fold"/>
</dbReference>
<dbReference type="InterPro" id="IPR025110">
    <property type="entry name" value="AMP-bd_C"/>
</dbReference>
<dbReference type="Gene3D" id="3.40.50.12780">
    <property type="entry name" value="N-terminal domain of ligase-like"/>
    <property type="match status" value="1"/>
</dbReference>
<dbReference type="RefSeq" id="WP_141361491.1">
    <property type="nucleotide sequence ID" value="NZ_BAAAJL010000003.1"/>
</dbReference>
<dbReference type="Gene3D" id="3.30.300.30">
    <property type="match status" value="1"/>
</dbReference>
<evidence type="ECO:0000256" key="1">
    <source>
        <dbReference type="ARBA" id="ARBA00001957"/>
    </source>
</evidence>
<dbReference type="CDD" id="cd05930">
    <property type="entry name" value="A_NRPS"/>
    <property type="match status" value="1"/>
</dbReference>
<dbReference type="InterPro" id="IPR006162">
    <property type="entry name" value="Ppantetheine_attach_site"/>
</dbReference>
<keyword evidence="2" id="KW-0596">Phosphopantetheine</keyword>
<feature type="domain" description="Carrier" evidence="5">
    <location>
        <begin position="2521"/>
        <end position="2595"/>
    </location>
</feature>
<dbReference type="InterPro" id="IPR020806">
    <property type="entry name" value="PKS_PP-bd"/>
</dbReference>
<dbReference type="GO" id="GO:0031177">
    <property type="term" value="F:phosphopantetheine binding"/>
    <property type="evidence" value="ECO:0007669"/>
    <property type="project" value="InterPro"/>
</dbReference>
<evidence type="ECO:0000313" key="7">
    <source>
        <dbReference type="Proteomes" id="UP000316612"/>
    </source>
</evidence>
<dbReference type="InterPro" id="IPR001242">
    <property type="entry name" value="Condensation_dom"/>
</dbReference>
<feature type="region of interest" description="Disordered" evidence="4">
    <location>
        <begin position="1499"/>
        <end position="1519"/>
    </location>
</feature>
<dbReference type="PROSITE" id="PS50075">
    <property type="entry name" value="CARRIER"/>
    <property type="match status" value="3"/>
</dbReference>
<dbReference type="Gene3D" id="3.40.50.1820">
    <property type="entry name" value="alpha/beta hydrolase"/>
    <property type="match status" value="1"/>
</dbReference>
<accession>A0A4Y4DMR2</accession>
<protein>
    <recommendedName>
        <fullName evidence="5">Carrier domain-containing protein</fullName>
    </recommendedName>
</protein>